<name>I1R0B3_ORYGL</name>
<evidence type="ECO:0000313" key="3">
    <source>
        <dbReference type="Proteomes" id="UP000007306"/>
    </source>
</evidence>
<organism evidence="2 3">
    <name type="scientific">Oryza glaberrima</name>
    <name type="common">African rice</name>
    <dbReference type="NCBI Taxonomy" id="4538"/>
    <lineage>
        <taxon>Eukaryota</taxon>
        <taxon>Viridiplantae</taxon>
        <taxon>Streptophyta</taxon>
        <taxon>Embryophyta</taxon>
        <taxon>Tracheophyta</taxon>
        <taxon>Spermatophyta</taxon>
        <taxon>Magnoliopsida</taxon>
        <taxon>Liliopsida</taxon>
        <taxon>Poales</taxon>
        <taxon>Poaceae</taxon>
        <taxon>BOP clade</taxon>
        <taxon>Oryzoideae</taxon>
        <taxon>Oryzeae</taxon>
        <taxon>Oryzinae</taxon>
        <taxon>Oryza</taxon>
    </lineage>
</organism>
<sequence>MGTSTVPSRGLPRLKAKSLLAQRNWAKLSLGTPYRRGPSPNPKPPSKHRRHIASATLDQRPSPASFQSCQRQDCHHTAPTPRHRLTSTNLHP</sequence>
<reference evidence="2" key="1">
    <citation type="submission" date="2015-06" db="UniProtKB">
        <authorList>
            <consortium name="EnsemblPlants"/>
        </authorList>
    </citation>
    <scope>IDENTIFICATION</scope>
</reference>
<dbReference type="EnsemblPlants" id="ORGLA11G0120500.1">
    <property type="protein sequence ID" value="ORGLA11G0120500.1"/>
    <property type="gene ID" value="ORGLA11G0120500"/>
</dbReference>
<reference evidence="2 3" key="2">
    <citation type="submission" date="2018-04" db="EMBL/GenBank/DDBJ databases">
        <title>OglaRS2 (Oryza glaberrima Reference Sequence Version 2).</title>
        <authorList>
            <person name="Zhang J."/>
            <person name="Kudrna D."/>
            <person name="Lee S."/>
            <person name="Talag J."/>
            <person name="Rajasekar S."/>
            <person name="Wing R.A."/>
        </authorList>
    </citation>
    <scope>NUCLEOTIDE SEQUENCE [LARGE SCALE GENOMIC DNA]</scope>
    <source>
        <strain evidence="2 3">cv. IRGC 96717</strain>
    </source>
</reference>
<dbReference type="Proteomes" id="UP000007306">
    <property type="component" value="Chromosome 11"/>
</dbReference>
<evidence type="ECO:0000313" key="2">
    <source>
        <dbReference type="EnsemblPlants" id="ORGLA11G0120500.1"/>
    </source>
</evidence>
<feature type="compositionally biased region" description="Polar residues" evidence="1">
    <location>
        <begin position="56"/>
        <end position="71"/>
    </location>
</feature>
<keyword evidence="3" id="KW-1185">Reference proteome</keyword>
<proteinExistence type="predicted"/>
<evidence type="ECO:0000256" key="1">
    <source>
        <dbReference type="SAM" id="MobiDB-lite"/>
    </source>
</evidence>
<dbReference type="AlphaFoldDB" id="I1R0B3"/>
<dbReference type="HOGENOM" id="CLU_2416889_0_0_1"/>
<feature type="region of interest" description="Disordered" evidence="1">
    <location>
        <begin position="29"/>
        <end position="92"/>
    </location>
</feature>
<dbReference type="Gramene" id="ORGLA11G0120500.1">
    <property type="protein sequence ID" value="ORGLA11G0120500.1"/>
    <property type="gene ID" value="ORGLA11G0120500"/>
</dbReference>
<protein>
    <submittedName>
        <fullName evidence="2">Uncharacterized protein</fullName>
    </submittedName>
</protein>
<accession>I1R0B3</accession>